<dbReference type="PANTHER" id="PTHR37315:SF1">
    <property type="entry name" value="UPF0311 PROTEIN BLR7842"/>
    <property type="match status" value="1"/>
</dbReference>
<dbReference type="STRING" id="665118.SAMN02983003_1408"/>
<sequence length="155" mass="17027">MSPLPTLSLSPLLTIEVQLGKPEEMGATPGGHRRIVPIVGGRFFGERLNGVVRNFGADWQTIRPDGLAEIDTRYMLETDDGAILDIRNIGVRHGPPDIMARVGRGEAVDPALYYMRTHSRLETGDPRYQWLNRLICLGTGARSATTVTMVISAVE</sequence>
<dbReference type="Gene3D" id="2.40.160.20">
    <property type="match status" value="1"/>
</dbReference>
<proteinExistence type="inferred from homology"/>
<name>A0A1K2HXJ1_9HYPH</name>
<dbReference type="HAMAP" id="MF_00775">
    <property type="entry name" value="UPF0311"/>
    <property type="match status" value="1"/>
</dbReference>
<dbReference type="PANTHER" id="PTHR37315">
    <property type="entry name" value="UPF0311 PROTEIN BLR7842"/>
    <property type="match status" value="1"/>
</dbReference>
<keyword evidence="3" id="KW-1185">Reference proteome</keyword>
<dbReference type="RefSeq" id="WP_072340188.1">
    <property type="nucleotide sequence ID" value="NZ_FPKU01000001.1"/>
</dbReference>
<reference evidence="2 3" key="1">
    <citation type="submission" date="2016-11" db="EMBL/GenBank/DDBJ databases">
        <authorList>
            <person name="Jaros S."/>
            <person name="Januszkiewicz K."/>
            <person name="Wedrychowicz H."/>
        </authorList>
    </citation>
    <scope>NUCLEOTIDE SEQUENCE [LARGE SCALE GENOMIC DNA]</scope>
    <source>
        <strain evidence="2 3">ATCC 23634</strain>
    </source>
</reference>
<evidence type="ECO:0000256" key="1">
    <source>
        <dbReference type="HAMAP-Rule" id="MF_00775"/>
    </source>
</evidence>
<dbReference type="Proteomes" id="UP000183447">
    <property type="component" value="Unassembled WGS sequence"/>
</dbReference>
<dbReference type="AlphaFoldDB" id="A0A1K2HXJ1"/>
<gene>
    <name evidence="2" type="ORF">SAMN02983003_1408</name>
</gene>
<evidence type="ECO:0000313" key="2">
    <source>
        <dbReference type="EMBL" id="SFZ83014.1"/>
    </source>
</evidence>
<dbReference type="EMBL" id="FPKU01000001">
    <property type="protein sequence ID" value="SFZ83014.1"/>
    <property type="molecule type" value="Genomic_DNA"/>
</dbReference>
<protein>
    <recommendedName>
        <fullName evidence="1">UPF0311 protein SAMN02983003_1408</fullName>
    </recommendedName>
</protein>
<organism evidence="2 3">
    <name type="scientific">Devosia enhydra</name>
    <dbReference type="NCBI Taxonomy" id="665118"/>
    <lineage>
        <taxon>Bacteria</taxon>
        <taxon>Pseudomonadati</taxon>
        <taxon>Pseudomonadota</taxon>
        <taxon>Alphaproteobacteria</taxon>
        <taxon>Hyphomicrobiales</taxon>
        <taxon>Devosiaceae</taxon>
        <taxon>Devosia</taxon>
    </lineage>
</organism>
<accession>A0A1K2HXJ1</accession>
<comment type="similarity">
    <text evidence="1">Belongs to the UPF0311 family.</text>
</comment>
<dbReference type="OrthoDB" id="5294829at2"/>
<evidence type="ECO:0000313" key="3">
    <source>
        <dbReference type="Proteomes" id="UP000183447"/>
    </source>
</evidence>
<dbReference type="InterPro" id="IPR020915">
    <property type="entry name" value="UPF0311"/>
</dbReference>
<dbReference type="Pfam" id="PF11578">
    <property type="entry name" value="DUF3237"/>
    <property type="match status" value="1"/>
</dbReference>